<evidence type="ECO:0000313" key="2">
    <source>
        <dbReference type="EMBL" id="EDT05068.1"/>
    </source>
</evidence>
<evidence type="ECO:0000259" key="1">
    <source>
        <dbReference type="Pfam" id="PF01610"/>
    </source>
</evidence>
<dbReference type="Pfam" id="PF01610">
    <property type="entry name" value="DDE_Tnp_ISL3"/>
    <property type="match status" value="1"/>
</dbReference>
<comment type="caution">
    <text evidence="2">The sequence shown here is derived from an EMBL/GenBank/DDBJ whole genome shotgun (WGS) entry which is preliminary data.</text>
</comment>
<dbReference type="Proteomes" id="UP000005463">
    <property type="component" value="Unassembled WGS sequence"/>
</dbReference>
<dbReference type="InterPro" id="IPR002560">
    <property type="entry name" value="Transposase_DDE"/>
</dbReference>
<gene>
    <name evidence="2" type="ORF">BamIOP4010DRAFT_1375</name>
</gene>
<feature type="domain" description="Transposase IS204/IS1001/IS1096/IS1165 DDE" evidence="1">
    <location>
        <begin position="2"/>
        <end position="33"/>
    </location>
</feature>
<name>B1FBG6_9BURK</name>
<reference evidence="2 3" key="1">
    <citation type="submission" date="2008-03" db="EMBL/GenBank/DDBJ databases">
        <title>Sequencing of the draft genome and assembly of Burkholderia ambifaria IOP40-10.</title>
        <authorList>
            <consortium name="US DOE Joint Genome Institute (JGI-PGF)"/>
            <person name="Copeland A."/>
            <person name="Lucas S."/>
            <person name="Lapidus A."/>
            <person name="Glavina del Rio T."/>
            <person name="Dalin E."/>
            <person name="Tice H."/>
            <person name="Bruce D."/>
            <person name="Goodwin L."/>
            <person name="Pitluck S."/>
            <person name="Larimer F."/>
            <person name="Land M.L."/>
            <person name="Hauser L."/>
            <person name="Tiedje J."/>
            <person name="Richardson P."/>
        </authorList>
    </citation>
    <scope>NUCLEOTIDE SEQUENCE [LARGE SCALE GENOMIC DNA]</scope>
    <source>
        <strain evidence="2 3">IOP40-10</strain>
    </source>
</reference>
<dbReference type="PATRIC" id="fig|396596.7.peg.6494"/>
<protein>
    <recommendedName>
        <fullName evidence="1">Transposase IS204/IS1001/IS1096/IS1165 DDE domain-containing protein</fullName>
    </recommendedName>
</protein>
<sequence>MHTGQLEGINNRIKVMKRMAYGYRDSAYFFLKIKAPPIPVIREEPKKDRLSRCR</sequence>
<dbReference type="EMBL" id="ABLC01000020">
    <property type="protein sequence ID" value="EDT05068.1"/>
    <property type="molecule type" value="Genomic_DNA"/>
</dbReference>
<dbReference type="AlphaFoldDB" id="B1FBG6"/>
<accession>B1FBG6</accession>
<organism evidence="2 3">
    <name type="scientific">Burkholderia ambifaria IOP40-10</name>
    <dbReference type="NCBI Taxonomy" id="396596"/>
    <lineage>
        <taxon>Bacteria</taxon>
        <taxon>Pseudomonadati</taxon>
        <taxon>Pseudomonadota</taxon>
        <taxon>Betaproteobacteria</taxon>
        <taxon>Burkholderiales</taxon>
        <taxon>Burkholderiaceae</taxon>
        <taxon>Burkholderia</taxon>
        <taxon>Burkholderia cepacia complex</taxon>
    </lineage>
</organism>
<evidence type="ECO:0000313" key="3">
    <source>
        <dbReference type="Proteomes" id="UP000005463"/>
    </source>
</evidence>
<proteinExistence type="predicted"/>